<evidence type="ECO:0000256" key="2">
    <source>
        <dbReference type="ARBA" id="ARBA00022645"/>
    </source>
</evidence>
<evidence type="ECO:0000256" key="9">
    <source>
        <dbReference type="SAM" id="Phobius"/>
    </source>
</evidence>
<evidence type="ECO:0000256" key="4">
    <source>
        <dbReference type="ARBA" id="ARBA00022801"/>
    </source>
</evidence>
<keyword evidence="2 8" id="KW-0121">Carboxypeptidase</keyword>
<dbReference type="Pfam" id="PF00450">
    <property type="entry name" value="Peptidase_S10"/>
    <property type="match status" value="1"/>
</dbReference>
<sequence>MLTYYPLLTTSMYKLFSIIGLLFYGVSIVSTQFVEPPKDLKTVKGHANTTVRFKEVPHGICETHKGVKSFSGYVDTAEDEHMFFWFFESRNDPKNDPLTIWFNGGPGSSSMIGLFQEVGPCRMWPNGTLYDNEFSFNEVSNLLVIDQPVSTGFSYSKVGPVILDTNSGSIKTLEKENCPDYISVSEKCATLSIPESTKSPKSTKEAAPAVWKTIQGFLGAFPEYSRASLHIATESYGGHYAPVFGMHFLEQNDLKLDGTVPLHLESIMIGNGWYDPMVQYAAYYNFTVSPGNTYDLRPYDKTQENKLYNSIYGAGKCVDQLKDCYHTGSNKVCRKADNYCARNVEQYLNLLVRRDEYDIREMEPDPFPYGSYASYLNKPHVLTAIGAYQNYTESSNVVWDAFKTTGDDARRQGSTKYLKALLEHGVTVTLLAGDADYNCNWIGNEIIANKVGGLSIMKAGYQDILVSTSSVPGQVKQAGSFSFSRIYYSGHEVPFYQPQAALELHYRTVHGLDIATGKHKVTKDYITKGPLHSVFREGNSTVQFQRLPVDAIYSTDTYGPAK</sequence>
<dbReference type="EC" id="3.4.16.-" evidence="8"/>
<dbReference type="InterPro" id="IPR018202">
    <property type="entry name" value="Ser_caboxypep_ser_AS"/>
</dbReference>
<dbReference type="GO" id="GO:0120516">
    <property type="term" value="F:diacylglycerol lipase activity"/>
    <property type="evidence" value="ECO:0007669"/>
    <property type="project" value="RHEA"/>
</dbReference>
<dbReference type="Proteomes" id="UP000186303">
    <property type="component" value="Chromosome 4"/>
</dbReference>
<dbReference type="Gene3D" id="3.40.50.1820">
    <property type="entry name" value="alpha/beta hydrolase"/>
    <property type="match status" value="1"/>
</dbReference>
<dbReference type="PROSITE" id="PS00131">
    <property type="entry name" value="CARBOXYPEPT_SER_SER"/>
    <property type="match status" value="1"/>
</dbReference>
<keyword evidence="3 8" id="KW-0645">Protease</keyword>
<dbReference type="OrthoDB" id="443318at2759"/>
<keyword evidence="4 8" id="KW-0378">Hydrolase</keyword>
<dbReference type="OMA" id="HYGPIFN"/>
<keyword evidence="9" id="KW-0812">Transmembrane</keyword>
<evidence type="ECO:0000313" key="10">
    <source>
        <dbReference type="EMBL" id="SHO78744.1"/>
    </source>
</evidence>
<organism evidence="10 11">
    <name type="scientific">Malassezia sympodialis (strain ATCC 42132)</name>
    <name type="common">Atopic eczema-associated yeast</name>
    <dbReference type="NCBI Taxonomy" id="1230383"/>
    <lineage>
        <taxon>Eukaryota</taxon>
        <taxon>Fungi</taxon>
        <taxon>Dikarya</taxon>
        <taxon>Basidiomycota</taxon>
        <taxon>Ustilaginomycotina</taxon>
        <taxon>Malasseziomycetes</taxon>
        <taxon>Malasseziales</taxon>
        <taxon>Malasseziaceae</taxon>
        <taxon>Malassezia</taxon>
    </lineage>
</organism>
<dbReference type="PANTHER" id="PTHR11802">
    <property type="entry name" value="SERINE PROTEASE FAMILY S10 SERINE CARBOXYPEPTIDASE"/>
    <property type="match status" value="1"/>
</dbReference>
<protein>
    <recommendedName>
        <fullName evidence="8">Carboxypeptidase</fullName>
        <ecNumber evidence="8">3.4.16.-</ecNumber>
    </recommendedName>
</protein>
<dbReference type="SUPFAM" id="SSF53474">
    <property type="entry name" value="alpha/beta-Hydrolases"/>
    <property type="match status" value="1"/>
</dbReference>
<dbReference type="EMBL" id="LT671824">
    <property type="protein sequence ID" value="SHO78744.1"/>
    <property type="molecule type" value="Genomic_DNA"/>
</dbReference>
<evidence type="ECO:0000256" key="6">
    <source>
        <dbReference type="ARBA" id="ARBA00047591"/>
    </source>
</evidence>
<dbReference type="AlphaFoldDB" id="A0A1M8A978"/>
<dbReference type="PRINTS" id="PR00724">
    <property type="entry name" value="CRBOXYPTASEC"/>
</dbReference>
<evidence type="ECO:0000256" key="3">
    <source>
        <dbReference type="ARBA" id="ARBA00022670"/>
    </source>
</evidence>
<comment type="similarity">
    <text evidence="1 8">Belongs to the peptidase S10 family.</text>
</comment>
<keyword evidence="5" id="KW-0325">Glycoprotein</keyword>
<comment type="catalytic activity">
    <reaction evidence="7">
        <text>a monoacylglycerol + H2O = glycerol + a fatty acid + H(+)</text>
        <dbReference type="Rhea" id="RHEA:15245"/>
        <dbReference type="ChEBI" id="CHEBI:15377"/>
        <dbReference type="ChEBI" id="CHEBI:15378"/>
        <dbReference type="ChEBI" id="CHEBI:17408"/>
        <dbReference type="ChEBI" id="CHEBI:17754"/>
        <dbReference type="ChEBI" id="CHEBI:28868"/>
    </reaction>
</comment>
<keyword evidence="9" id="KW-0472">Membrane</keyword>
<keyword evidence="11" id="KW-1185">Reference proteome</keyword>
<dbReference type="GO" id="GO:0004185">
    <property type="term" value="F:serine-type carboxypeptidase activity"/>
    <property type="evidence" value="ECO:0007669"/>
    <property type="project" value="UniProtKB-UniRule"/>
</dbReference>
<dbReference type="InterPro" id="IPR001563">
    <property type="entry name" value="Peptidase_S10"/>
</dbReference>
<dbReference type="GO" id="GO:0006508">
    <property type="term" value="P:proteolysis"/>
    <property type="evidence" value="ECO:0007669"/>
    <property type="project" value="UniProtKB-KW"/>
</dbReference>
<evidence type="ECO:0000256" key="8">
    <source>
        <dbReference type="RuleBase" id="RU361156"/>
    </source>
</evidence>
<gene>
    <name evidence="10" type="ORF">MSYG_3091</name>
</gene>
<dbReference type="InterPro" id="IPR029058">
    <property type="entry name" value="AB_hydrolase_fold"/>
</dbReference>
<name>A0A1M8A978_MALS4</name>
<evidence type="ECO:0000256" key="5">
    <source>
        <dbReference type="ARBA" id="ARBA00023180"/>
    </source>
</evidence>
<evidence type="ECO:0000313" key="11">
    <source>
        <dbReference type="Proteomes" id="UP000186303"/>
    </source>
</evidence>
<dbReference type="VEuPathDB" id="FungiDB:MSYG_3091"/>
<comment type="catalytic activity">
    <reaction evidence="6">
        <text>a diacylglycerol + H2O = a monoacylglycerol + a fatty acid + H(+)</text>
        <dbReference type="Rhea" id="RHEA:32731"/>
        <dbReference type="ChEBI" id="CHEBI:15377"/>
        <dbReference type="ChEBI" id="CHEBI:15378"/>
        <dbReference type="ChEBI" id="CHEBI:17408"/>
        <dbReference type="ChEBI" id="CHEBI:18035"/>
        <dbReference type="ChEBI" id="CHEBI:28868"/>
    </reaction>
</comment>
<dbReference type="PANTHER" id="PTHR11802:SF64">
    <property type="entry name" value="CARBOXYPEPTIDASE"/>
    <property type="match status" value="1"/>
</dbReference>
<accession>A0A1M8A978</accession>
<dbReference type="GO" id="GO:0047372">
    <property type="term" value="F:monoacylglycerol lipase activity"/>
    <property type="evidence" value="ECO:0007669"/>
    <property type="project" value="RHEA"/>
</dbReference>
<reference evidence="11" key="1">
    <citation type="journal article" date="2017" name="Nucleic Acids Res.">
        <title>Proteogenomics produces comprehensive and highly accurate protein-coding gene annotation in a complete genome assembly of Malassezia sympodialis.</title>
        <authorList>
            <person name="Zhu Y."/>
            <person name="Engstroem P.G."/>
            <person name="Tellgren-Roth C."/>
            <person name="Baudo C.D."/>
            <person name="Kennell J.C."/>
            <person name="Sun S."/>
            <person name="Billmyre R.B."/>
            <person name="Schroeder M.S."/>
            <person name="Andersson A."/>
            <person name="Holm T."/>
            <person name="Sigurgeirsson B."/>
            <person name="Wu G."/>
            <person name="Sankaranarayanan S.R."/>
            <person name="Siddharthan R."/>
            <person name="Sanyal K."/>
            <person name="Lundeberg J."/>
            <person name="Nystedt B."/>
            <person name="Boekhout T."/>
            <person name="Dawson T.L. Jr."/>
            <person name="Heitman J."/>
            <person name="Scheynius A."/>
            <person name="Lehtioe J."/>
        </authorList>
    </citation>
    <scope>NUCLEOTIDE SEQUENCE [LARGE SCALE GENOMIC DNA]</scope>
    <source>
        <strain evidence="11">ATCC 42132</strain>
    </source>
</reference>
<proteinExistence type="inferred from homology"/>
<feature type="transmembrane region" description="Helical" evidence="9">
    <location>
        <begin position="12"/>
        <end position="34"/>
    </location>
</feature>
<evidence type="ECO:0000256" key="1">
    <source>
        <dbReference type="ARBA" id="ARBA00009431"/>
    </source>
</evidence>
<evidence type="ECO:0000256" key="7">
    <source>
        <dbReference type="ARBA" id="ARBA00048461"/>
    </source>
</evidence>
<dbReference type="GO" id="GO:0000324">
    <property type="term" value="C:fungal-type vacuole"/>
    <property type="evidence" value="ECO:0007669"/>
    <property type="project" value="TreeGrafter"/>
</dbReference>
<keyword evidence="9" id="KW-1133">Transmembrane helix</keyword>